<dbReference type="Pfam" id="PF09346">
    <property type="entry name" value="SMI1_KNR4"/>
    <property type="match status" value="1"/>
</dbReference>
<dbReference type="RefSeq" id="WP_260420165.1">
    <property type="nucleotide sequence ID" value="NZ_JACHLK010000002.1"/>
</dbReference>
<proteinExistence type="predicted"/>
<dbReference type="AlphaFoldDB" id="A0A7X0PBS5"/>
<name>A0A7X0PBS5_9BURK</name>
<feature type="domain" description="Knr4/Smi1-like" evidence="1">
    <location>
        <begin position="64"/>
        <end position="201"/>
    </location>
</feature>
<evidence type="ECO:0000259" key="1">
    <source>
        <dbReference type="SMART" id="SM00860"/>
    </source>
</evidence>
<evidence type="ECO:0000313" key="2">
    <source>
        <dbReference type="EMBL" id="MBB6559000.1"/>
    </source>
</evidence>
<protein>
    <recommendedName>
        <fullName evidence="1">Knr4/Smi1-like domain-containing protein</fullName>
    </recommendedName>
</protein>
<dbReference type="Gene3D" id="1.10.8.10">
    <property type="entry name" value="DNA helicase RuvA subunit, C-terminal domain"/>
    <property type="match status" value="1"/>
</dbReference>
<gene>
    <name evidence="2" type="ORF">HNP48_001664</name>
</gene>
<sequence length="212" mass="22472">MTARLHDLQRVREASGAPVSACRAALDAAAGHVADAIDLLARQSKAASDVAHPFDGTDWFTGPPLTRTALHAAQQALGFRFPAAYTDLLLIRNGGSTRHGCFAVSRPTSWAPDHIAITGIRGIGGKHGIDIATERAIHADWGYPSWGFVFAETPTAGHTVVMFDYRACGPEGEPCVVWVDTYGDAPEVLPLAQDFTAFVAGLCDAEAFDGRG</sequence>
<keyword evidence="3" id="KW-1185">Reference proteome</keyword>
<dbReference type="Gene3D" id="3.40.1580.10">
    <property type="entry name" value="SMI1/KNR4-like"/>
    <property type="match status" value="1"/>
</dbReference>
<dbReference type="SMART" id="SM00860">
    <property type="entry name" value="SMI1_KNR4"/>
    <property type="match status" value="1"/>
</dbReference>
<dbReference type="SUPFAM" id="SSF160631">
    <property type="entry name" value="SMI1/KNR4-like"/>
    <property type="match status" value="1"/>
</dbReference>
<accession>A0A7X0PBS5</accession>
<reference evidence="2 3" key="1">
    <citation type="submission" date="2020-08" db="EMBL/GenBank/DDBJ databases">
        <title>Functional genomics of gut bacteria from endangered species of beetles.</title>
        <authorList>
            <person name="Carlos-Shanley C."/>
        </authorList>
    </citation>
    <scope>NUCLEOTIDE SEQUENCE [LARGE SCALE GENOMIC DNA]</scope>
    <source>
        <strain evidence="2 3">S00198</strain>
    </source>
</reference>
<evidence type="ECO:0000313" key="3">
    <source>
        <dbReference type="Proteomes" id="UP000575083"/>
    </source>
</evidence>
<dbReference type="EMBL" id="JACHLK010000002">
    <property type="protein sequence ID" value="MBB6559000.1"/>
    <property type="molecule type" value="Genomic_DNA"/>
</dbReference>
<dbReference type="Proteomes" id="UP000575083">
    <property type="component" value="Unassembled WGS sequence"/>
</dbReference>
<dbReference type="InterPro" id="IPR018958">
    <property type="entry name" value="Knr4/Smi1-like_dom"/>
</dbReference>
<organism evidence="2 3">
    <name type="scientific">Acidovorax soli</name>
    <dbReference type="NCBI Taxonomy" id="592050"/>
    <lineage>
        <taxon>Bacteria</taxon>
        <taxon>Pseudomonadati</taxon>
        <taxon>Pseudomonadota</taxon>
        <taxon>Betaproteobacteria</taxon>
        <taxon>Burkholderiales</taxon>
        <taxon>Comamonadaceae</taxon>
        <taxon>Acidovorax</taxon>
    </lineage>
</organism>
<dbReference type="InterPro" id="IPR037883">
    <property type="entry name" value="Knr4/Smi1-like_sf"/>
</dbReference>
<comment type="caution">
    <text evidence="2">The sequence shown here is derived from an EMBL/GenBank/DDBJ whole genome shotgun (WGS) entry which is preliminary data.</text>
</comment>